<evidence type="ECO:0000313" key="8">
    <source>
        <dbReference type="EMBL" id="MVA96325.1"/>
    </source>
</evidence>
<dbReference type="Gene3D" id="3.40.50.150">
    <property type="entry name" value="Vaccinia Virus protein VP39"/>
    <property type="match status" value="1"/>
</dbReference>
<feature type="domain" description="SAM-dependent MTase RsmB/NOP-type" evidence="7">
    <location>
        <begin position="220"/>
        <end position="500"/>
    </location>
</feature>
<dbReference type="Gene3D" id="1.10.940.10">
    <property type="entry name" value="NusB-like"/>
    <property type="match status" value="1"/>
</dbReference>
<evidence type="ECO:0000256" key="1">
    <source>
        <dbReference type="ARBA" id="ARBA00022603"/>
    </source>
</evidence>
<dbReference type="SUPFAM" id="SSF48013">
    <property type="entry name" value="NusB-like"/>
    <property type="match status" value="1"/>
</dbReference>
<reference evidence="8 9" key="1">
    <citation type="submission" date="2019-12" db="EMBL/GenBank/DDBJ databases">
        <title>Nitratireductor arenosus sp. nov., Isolated from sea sand, Jeju island, South Korea.</title>
        <authorList>
            <person name="Kim W."/>
        </authorList>
    </citation>
    <scope>NUCLEOTIDE SEQUENCE [LARGE SCALE GENOMIC DNA]</scope>
    <source>
        <strain evidence="8 9">CAU 1489</strain>
    </source>
</reference>
<evidence type="ECO:0000256" key="6">
    <source>
        <dbReference type="SAM" id="MobiDB-lite"/>
    </source>
</evidence>
<feature type="binding site" evidence="5">
    <location>
        <begin position="312"/>
        <end position="318"/>
    </location>
    <ligand>
        <name>S-adenosyl-L-methionine</name>
        <dbReference type="ChEBI" id="CHEBI:59789"/>
    </ligand>
</feature>
<keyword evidence="1 5" id="KW-0489">Methyltransferase</keyword>
<dbReference type="InterPro" id="IPR035926">
    <property type="entry name" value="NusB-like_sf"/>
</dbReference>
<dbReference type="InterPro" id="IPR001678">
    <property type="entry name" value="MeTrfase_RsmB-F_NOP2_dom"/>
</dbReference>
<gene>
    <name evidence="8" type="ORF">GN330_03575</name>
</gene>
<accession>A0A844QAS8</accession>
<name>A0A844QAS8_9HYPH</name>
<comment type="similarity">
    <text evidence="5">Belongs to the class I-like SAM-binding methyltransferase superfamily. RsmB/NOP family.</text>
</comment>
<keyword evidence="9" id="KW-1185">Reference proteome</keyword>
<dbReference type="GO" id="GO:0008173">
    <property type="term" value="F:RNA methyltransferase activity"/>
    <property type="evidence" value="ECO:0007669"/>
    <property type="project" value="InterPro"/>
</dbReference>
<dbReference type="GO" id="GO:0006355">
    <property type="term" value="P:regulation of DNA-templated transcription"/>
    <property type="evidence" value="ECO:0007669"/>
    <property type="project" value="InterPro"/>
</dbReference>
<keyword evidence="3 5" id="KW-0949">S-adenosyl-L-methionine</keyword>
<evidence type="ECO:0000313" key="9">
    <source>
        <dbReference type="Proteomes" id="UP000463224"/>
    </source>
</evidence>
<comment type="caution">
    <text evidence="8">The sequence shown here is derived from an EMBL/GenBank/DDBJ whole genome shotgun (WGS) entry which is preliminary data.</text>
</comment>
<dbReference type="InterPro" id="IPR006027">
    <property type="entry name" value="NusB_RsmB_TIM44"/>
</dbReference>
<feature type="region of interest" description="Disordered" evidence="6">
    <location>
        <begin position="1"/>
        <end position="61"/>
    </location>
</feature>
<dbReference type="GO" id="GO:0001510">
    <property type="term" value="P:RNA methylation"/>
    <property type="evidence" value="ECO:0007669"/>
    <property type="project" value="InterPro"/>
</dbReference>
<keyword evidence="4 5" id="KW-0694">RNA-binding</keyword>
<dbReference type="Pfam" id="PF01029">
    <property type="entry name" value="NusB"/>
    <property type="match status" value="1"/>
</dbReference>
<dbReference type="PROSITE" id="PS51686">
    <property type="entry name" value="SAM_MT_RSMB_NOP"/>
    <property type="match status" value="1"/>
</dbReference>
<dbReference type="InterPro" id="IPR029063">
    <property type="entry name" value="SAM-dependent_MTases_sf"/>
</dbReference>
<dbReference type="Pfam" id="PF01189">
    <property type="entry name" value="Methyltr_RsmB-F"/>
    <property type="match status" value="1"/>
</dbReference>
<dbReference type="PANTHER" id="PTHR22807">
    <property type="entry name" value="NOP2 YEAST -RELATED NOL1/NOP2/FMU SUN DOMAIN-CONTAINING"/>
    <property type="match status" value="1"/>
</dbReference>
<dbReference type="PRINTS" id="PR02008">
    <property type="entry name" value="RCMTFAMILY"/>
</dbReference>
<feature type="active site" description="Nucleophile" evidence="5">
    <location>
        <position position="428"/>
    </location>
</feature>
<feature type="compositionally biased region" description="Low complexity" evidence="6">
    <location>
        <begin position="51"/>
        <end position="61"/>
    </location>
</feature>
<proteinExistence type="inferred from homology"/>
<protein>
    <submittedName>
        <fullName evidence="8">MFS transporter</fullName>
    </submittedName>
</protein>
<evidence type="ECO:0000256" key="3">
    <source>
        <dbReference type="ARBA" id="ARBA00022691"/>
    </source>
</evidence>
<evidence type="ECO:0000256" key="4">
    <source>
        <dbReference type="ARBA" id="ARBA00022884"/>
    </source>
</evidence>
<dbReference type="GO" id="GO:0003723">
    <property type="term" value="F:RNA binding"/>
    <property type="evidence" value="ECO:0007669"/>
    <property type="project" value="UniProtKB-UniRule"/>
</dbReference>
<dbReference type="Proteomes" id="UP000463224">
    <property type="component" value="Unassembled WGS sequence"/>
</dbReference>
<evidence type="ECO:0000256" key="5">
    <source>
        <dbReference type="PROSITE-ProRule" id="PRU01023"/>
    </source>
</evidence>
<feature type="binding site" evidence="5">
    <location>
        <position position="375"/>
    </location>
    <ligand>
        <name>S-adenosyl-L-methionine</name>
        <dbReference type="ChEBI" id="CHEBI:59789"/>
    </ligand>
</feature>
<feature type="binding site" evidence="5">
    <location>
        <position position="333"/>
    </location>
    <ligand>
        <name>S-adenosyl-L-methionine</name>
        <dbReference type="ChEBI" id="CHEBI:59789"/>
    </ligand>
</feature>
<dbReference type="InterPro" id="IPR023267">
    <property type="entry name" value="RCMT"/>
</dbReference>
<dbReference type="InterPro" id="IPR049560">
    <property type="entry name" value="MeTrfase_RsmB-F_NOP2_cat"/>
</dbReference>
<sequence>MGPCRQEITAGKGGGAEEPAKPLGPQPDRTEGAVVVTARAAAGRRGKTGAKAKPVAGAAPATEMPGLAARRAAARLLAAVVDARTSLDGLTDSEHGNPQFTALEPRDRSLVRAILAAALRHRLSIGALIDSRLDRPLPAKAGTLLHILHVAAAQILFLDIPDSAAVNLAVAHAGSDPRTRRFAGLVNAVLRALAARKERALPKVLATTRDAPDWFAERLIAAYGPETADQIMAAHRIEAPLDLTVRTDPGGWAQRLGGRLMPNGTVRLVQPGTPVPDLAGYAEGAWWVQDAAASLPARLLGAVDGLDVADLCAAPGGKTAQLANAGASVTAVDGSANRLRRLGVNLERLGLKAEIVRADVATWQPDRLFGAVLLDAPCSATGTLRRHPDVAWTKSPEDIAKLAAAQRRLLDAASSLVRPGGRLVFSNCSLNPEEGELLVADFLAARPDFRREPVGPAEFDGLDGLVDANGDLRTTPADWAAEDARWSGMDGFFASRLRRTG</sequence>
<feature type="binding site" evidence="5">
    <location>
        <position position="359"/>
    </location>
    <ligand>
        <name>S-adenosyl-L-methionine</name>
        <dbReference type="ChEBI" id="CHEBI:59789"/>
    </ligand>
</feature>
<keyword evidence="2 5" id="KW-0808">Transferase</keyword>
<dbReference type="SUPFAM" id="SSF53335">
    <property type="entry name" value="S-adenosyl-L-methionine-dependent methyltransferases"/>
    <property type="match status" value="1"/>
</dbReference>
<dbReference type="PANTHER" id="PTHR22807:SF61">
    <property type="entry name" value="NOL1_NOP2_SUN FAMILY PROTEIN _ ANTITERMINATION NUSB DOMAIN-CONTAINING PROTEIN"/>
    <property type="match status" value="1"/>
</dbReference>
<evidence type="ECO:0000256" key="2">
    <source>
        <dbReference type="ARBA" id="ARBA00022679"/>
    </source>
</evidence>
<dbReference type="AlphaFoldDB" id="A0A844QAS8"/>
<organism evidence="8 9">
    <name type="scientific">Nitratireductor arenosus</name>
    <dbReference type="NCBI Taxonomy" id="2682096"/>
    <lineage>
        <taxon>Bacteria</taxon>
        <taxon>Pseudomonadati</taxon>
        <taxon>Pseudomonadota</taxon>
        <taxon>Alphaproteobacteria</taxon>
        <taxon>Hyphomicrobiales</taxon>
        <taxon>Phyllobacteriaceae</taxon>
        <taxon>Nitratireductor</taxon>
    </lineage>
</organism>
<dbReference type="FunFam" id="3.40.50.150:FF:000257">
    <property type="entry name" value="16S rRNA methyltransferase"/>
    <property type="match status" value="1"/>
</dbReference>
<evidence type="ECO:0000259" key="7">
    <source>
        <dbReference type="PROSITE" id="PS51686"/>
    </source>
</evidence>
<dbReference type="EMBL" id="WPHG01000001">
    <property type="protein sequence ID" value="MVA96325.1"/>
    <property type="molecule type" value="Genomic_DNA"/>
</dbReference>
<dbReference type="CDD" id="cd02440">
    <property type="entry name" value="AdoMet_MTases"/>
    <property type="match status" value="1"/>
</dbReference>